<dbReference type="KEGG" id="lsf:I8J32_003290"/>
<feature type="domain" description="Nucleoside phosphorylase" evidence="1">
    <location>
        <begin position="60"/>
        <end position="232"/>
    </location>
</feature>
<dbReference type="GO" id="GO:0005829">
    <property type="term" value="C:cytosol"/>
    <property type="evidence" value="ECO:0007669"/>
    <property type="project" value="TreeGrafter"/>
</dbReference>
<dbReference type="AlphaFoldDB" id="A0A975ASH9"/>
<dbReference type="GO" id="GO:0009116">
    <property type="term" value="P:nucleoside metabolic process"/>
    <property type="evidence" value="ECO:0007669"/>
    <property type="project" value="InterPro"/>
</dbReference>
<dbReference type="SUPFAM" id="SSF53167">
    <property type="entry name" value="Purine and uridine phosphorylases"/>
    <property type="match status" value="1"/>
</dbReference>
<keyword evidence="2" id="KW-0326">Glycosidase</keyword>
<dbReference type="Proteomes" id="UP000639274">
    <property type="component" value="Chromosome"/>
</dbReference>
<dbReference type="InterPro" id="IPR010944">
    <property type="entry name" value="AMN-like"/>
</dbReference>
<dbReference type="InterPro" id="IPR035994">
    <property type="entry name" value="Nucleoside_phosphorylase_sf"/>
</dbReference>
<evidence type="ECO:0000313" key="2">
    <source>
        <dbReference type="EMBL" id="QSX78964.1"/>
    </source>
</evidence>
<proteinExistence type="predicted"/>
<dbReference type="PANTHER" id="PTHR43691">
    <property type="entry name" value="URIDINE PHOSPHORYLASE"/>
    <property type="match status" value="1"/>
</dbReference>
<sequence length="258" mass="28507">MKDKEQIVDNWLPRYTGVPLGEFGEHILLTNFSGYLHTFARLTGATVVGLDRPMPSATADGITMINFGMGSPNAATMMDLLTAIMPKAVLFLGKCGGLKKKNQLGDLVLPIAAIRGEGTSNDYLPAEVPALPAFALQRAVSTMIRDLGHDYWTGTVYTTNRRVWEHDENFKDYLRRLRCMAIDMETATIFAAGFANRLPCGALLLVSDQPMIPEGVKTESSDAKVTGEFVDNHIQVGIEALRLIRRHGKSVRHLRFDE</sequence>
<dbReference type="EC" id="3.2.2.4" evidence="2"/>
<evidence type="ECO:0000259" key="1">
    <source>
        <dbReference type="Pfam" id="PF01048"/>
    </source>
</evidence>
<dbReference type="Gene3D" id="3.40.50.1580">
    <property type="entry name" value="Nucleoside phosphorylase domain"/>
    <property type="match status" value="1"/>
</dbReference>
<dbReference type="Pfam" id="PF01048">
    <property type="entry name" value="PNP_UDP_1"/>
    <property type="match status" value="1"/>
</dbReference>
<dbReference type="NCBIfam" id="NF005500">
    <property type="entry name" value="PRK07115.1"/>
    <property type="match status" value="1"/>
</dbReference>
<gene>
    <name evidence="2" type="ORF">I8J32_003290</name>
</gene>
<dbReference type="InterPro" id="IPR000845">
    <property type="entry name" value="Nucleoside_phosphorylase_d"/>
</dbReference>
<organism evidence="2 3">
    <name type="scientific">Agrilutibacter solisilvae</name>
    <dbReference type="NCBI Taxonomy" id="2763317"/>
    <lineage>
        <taxon>Bacteria</taxon>
        <taxon>Pseudomonadati</taxon>
        <taxon>Pseudomonadota</taxon>
        <taxon>Gammaproteobacteria</taxon>
        <taxon>Lysobacterales</taxon>
        <taxon>Lysobacteraceae</taxon>
        <taxon>Agrilutibacter</taxon>
    </lineage>
</organism>
<dbReference type="RefSeq" id="WP_200615198.1">
    <property type="nucleotide sequence ID" value="NZ_CP071518.1"/>
</dbReference>
<dbReference type="GO" id="GO:0008714">
    <property type="term" value="F:AMP nucleosidase activity"/>
    <property type="evidence" value="ECO:0007669"/>
    <property type="project" value="UniProtKB-EC"/>
</dbReference>
<keyword evidence="3" id="KW-1185">Reference proteome</keyword>
<keyword evidence="2" id="KW-0378">Hydrolase</keyword>
<reference evidence="2 3" key="1">
    <citation type="submission" date="2021-03" db="EMBL/GenBank/DDBJ databases">
        <title>Lysobacter sp. nov. isolated from soil of gangwondo yeongwol, south Korea.</title>
        <authorList>
            <person name="Kim K.R."/>
            <person name="Kim K.H."/>
            <person name="Jeon C.O."/>
        </authorList>
    </citation>
    <scope>NUCLEOTIDE SEQUENCE [LARGE SCALE GENOMIC DNA]</scope>
    <source>
        <strain evidence="2 3">R19</strain>
    </source>
</reference>
<dbReference type="PANTHER" id="PTHR43691:SF6">
    <property type="entry name" value="AMP NUCLEOSIDASE"/>
    <property type="match status" value="1"/>
</dbReference>
<dbReference type="CDD" id="cd17762">
    <property type="entry name" value="AMN"/>
    <property type="match status" value="1"/>
</dbReference>
<name>A0A975ASH9_9GAMM</name>
<protein>
    <submittedName>
        <fullName evidence="2">AMP nucleosidase</fullName>
        <ecNumber evidence="2">3.2.2.4</ecNumber>
    </submittedName>
</protein>
<dbReference type="NCBIfam" id="TIGR01721">
    <property type="entry name" value="AMN-like"/>
    <property type="match status" value="1"/>
</dbReference>
<dbReference type="InterPro" id="IPR047039">
    <property type="entry name" value="AMN_phosphorylase"/>
</dbReference>
<accession>A0A975ASH9</accession>
<evidence type="ECO:0000313" key="3">
    <source>
        <dbReference type="Proteomes" id="UP000639274"/>
    </source>
</evidence>
<dbReference type="EMBL" id="CP071518">
    <property type="protein sequence ID" value="QSX78964.1"/>
    <property type="molecule type" value="Genomic_DNA"/>
</dbReference>